<proteinExistence type="predicted"/>
<dbReference type="OrthoDB" id="48529at2759"/>
<feature type="region of interest" description="Disordered" evidence="1">
    <location>
        <begin position="137"/>
        <end position="176"/>
    </location>
</feature>
<evidence type="ECO:0000256" key="1">
    <source>
        <dbReference type="SAM" id="MobiDB-lite"/>
    </source>
</evidence>
<dbReference type="AlphaFoldDB" id="A0A9K3KD41"/>
<keyword evidence="3" id="KW-1185">Reference proteome</keyword>
<feature type="region of interest" description="Disordered" evidence="1">
    <location>
        <begin position="448"/>
        <end position="474"/>
    </location>
</feature>
<reference evidence="2" key="2">
    <citation type="submission" date="2021-04" db="EMBL/GenBank/DDBJ databases">
        <authorList>
            <person name="Podell S."/>
        </authorList>
    </citation>
    <scope>NUCLEOTIDE SEQUENCE</scope>
    <source>
        <strain evidence="2">Hildebrandi</strain>
    </source>
</reference>
<sequence>MPFQWRLPQRRRQQQRLVVLLAFASFVTVVIWGDYSLLYGIRPSLLQQQQHHQQQRLMMLSSTNETTPLFLGYTNATTTIIGTTTTSTPQLPYNNSTVNRSNENNIALQVDRLKLLLNDSSSNNTGHDNATTTTTILLSRDESSSSSPPSLSTNIGRYISGSNSSHTDRGDDDDDDDAVVTLEVSLSGEFGNHLQKLARAVCIAKLARDGYNVTMRLLLKQQLDGRRMYRKNRRRNNNNSNKNNNDDDDQQRFIVMGKAVSTQHHLQRCFDVWKPYDFGLGNRLLEGPSSHRQDYFVSPANVSMDGTNLDDIRNNLERLSLHVQSSSSFNQSSLNGTDDGMLGLPSALVTTTTLQEEFLVDRYYDYIRQTFVFDDEACCQDRPDPDESVFHYRGFATEMPKVFRTKGFQELGPYDIAHHLFGHLQAGDKVAIVGRFVYKEMNKPKTTDTAFTPTMNTNTTNTTNTSSSSSTTTATTTHQIIEALQSRGLIVRTITGGDAMQDFCFLKSAQRELVGMIRSTYVKWAFLLGNATMTKFYVVDSPLMRKAHGDNWNRLAYNWTHPALRERYKVEVYQSNEEGII</sequence>
<evidence type="ECO:0000313" key="3">
    <source>
        <dbReference type="Proteomes" id="UP000693970"/>
    </source>
</evidence>
<protein>
    <submittedName>
        <fullName evidence="2">Uncharacterized protein</fullName>
    </submittedName>
</protein>
<gene>
    <name evidence="2" type="ORF">IV203_023015</name>
</gene>
<comment type="caution">
    <text evidence="2">The sequence shown here is derived from an EMBL/GenBank/DDBJ whole genome shotgun (WGS) entry which is preliminary data.</text>
</comment>
<feature type="region of interest" description="Disordered" evidence="1">
    <location>
        <begin position="226"/>
        <end position="250"/>
    </location>
</feature>
<organism evidence="2 3">
    <name type="scientific">Nitzschia inconspicua</name>
    <dbReference type="NCBI Taxonomy" id="303405"/>
    <lineage>
        <taxon>Eukaryota</taxon>
        <taxon>Sar</taxon>
        <taxon>Stramenopiles</taxon>
        <taxon>Ochrophyta</taxon>
        <taxon>Bacillariophyta</taxon>
        <taxon>Bacillariophyceae</taxon>
        <taxon>Bacillariophycidae</taxon>
        <taxon>Bacillariales</taxon>
        <taxon>Bacillariaceae</taxon>
        <taxon>Nitzschia</taxon>
    </lineage>
</organism>
<dbReference type="Proteomes" id="UP000693970">
    <property type="component" value="Unassembled WGS sequence"/>
</dbReference>
<name>A0A9K3KD41_9STRA</name>
<dbReference type="EMBL" id="JAGRRH010000026">
    <property type="protein sequence ID" value="KAG7341064.1"/>
    <property type="molecule type" value="Genomic_DNA"/>
</dbReference>
<evidence type="ECO:0000313" key="2">
    <source>
        <dbReference type="EMBL" id="KAG7341064.1"/>
    </source>
</evidence>
<accession>A0A9K3KD41</accession>
<reference evidence="2" key="1">
    <citation type="journal article" date="2021" name="Sci. Rep.">
        <title>Diploid genomic architecture of Nitzschia inconspicua, an elite biomass production diatom.</title>
        <authorList>
            <person name="Oliver A."/>
            <person name="Podell S."/>
            <person name="Pinowska A."/>
            <person name="Traller J.C."/>
            <person name="Smith S.R."/>
            <person name="McClure R."/>
            <person name="Beliaev A."/>
            <person name="Bohutskyi P."/>
            <person name="Hill E.A."/>
            <person name="Rabines A."/>
            <person name="Zheng H."/>
            <person name="Allen L.Z."/>
            <person name="Kuo A."/>
            <person name="Grigoriev I.V."/>
            <person name="Allen A.E."/>
            <person name="Hazlebeck D."/>
            <person name="Allen E.E."/>
        </authorList>
    </citation>
    <scope>NUCLEOTIDE SEQUENCE</scope>
    <source>
        <strain evidence="2">Hildebrandi</strain>
    </source>
</reference>